<dbReference type="RefSeq" id="WP_231480808.1">
    <property type="nucleotide sequence ID" value="NZ_BAAAZO010000006.1"/>
</dbReference>
<dbReference type="Gene3D" id="3.40.50.300">
    <property type="entry name" value="P-loop containing nucleotide triphosphate hydrolases"/>
    <property type="match status" value="1"/>
</dbReference>
<sequence length="370" mass="39274">MNDQIPDNAPEAPETFTNSSGRHLQAVDPKHPQVWRPRLWTASEVMDTEFPPPKWAIPGIICEGVSLLAGPPKVAKSWWLLSTCLAVASGGKALGTIPVRKGPVLYLALEDTPRRLKARMGQLLGDQPAPPDLHLATEWPTMPAGGDVAIAAWLDEHPDARMIGIDVFAKVRGPASPSLSAYDADYAAVGRIKKIADRYGIAIVLIHHVRKAGSDDFLQEVSGTNGIAGAADATLILKRPRGQADGTLSITGRDVEETEIALTHDQNTGHWLKIDRPADEVKLGDTRAAILKTLRESAKPLGPTAVAEITGAKVETVKKTMQRMSDAGQIWPATGGKYTAPMPGSTPFPGIDGDTPGGGVPPVPGVPESI</sequence>
<feature type="region of interest" description="Disordered" evidence="1">
    <location>
        <begin position="1"/>
        <end position="29"/>
    </location>
</feature>
<keyword evidence="3" id="KW-1185">Reference proteome</keyword>
<name>A0ABP6ZVK6_9ACTN</name>
<evidence type="ECO:0000313" key="3">
    <source>
        <dbReference type="Proteomes" id="UP001501074"/>
    </source>
</evidence>
<evidence type="ECO:0000256" key="1">
    <source>
        <dbReference type="SAM" id="MobiDB-lite"/>
    </source>
</evidence>
<gene>
    <name evidence="2" type="ORF">GCM10022223_39010</name>
</gene>
<feature type="compositionally biased region" description="Pro residues" evidence="1">
    <location>
        <begin position="359"/>
        <end position="370"/>
    </location>
</feature>
<dbReference type="Proteomes" id="UP001501074">
    <property type="component" value="Unassembled WGS sequence"/>
</dbReference>
<evidence type="ECO:0000313" key="2">
    <source>
        <dbReference type="EMBL" id="GAA3618441.1"/>
    </source>
</evidence>
<dbReference type="InterPro" id="IPR027417">
    <property type="entry name" value="P-loop_NTPase"/>
</dbReference>
<dbReference type="EMBL" id="BAAAZO010000006">
    <property type="protein sequence ID" value="GAA3618441.1"/>
    <property type="molecule type" value="Genomic_DNA"/>
</dbReference>
<dbReference type="Pfam" id="PF13481">
    <property type="entry name" value="AAA_25"/>
    <property type="match status" value="1"/>
</dbReference>
<proteinExistence type="predicted"/>
<protein>
    <recommendedName>
        <fullName evidence="4">AAA domain-containing protein</fullName>
    </recommendedName>
</protein>
<evidence type="ECO:0008006" key="4">
    <source>
        <dbReference type="Google" id="ProtNLM"/>
    </source>
</evidence>
<dbReference type="SUPFAM" id="SSF52540">
    <property type="entry name" value="P-loop containing nucleoside triphosphate hydrolases"/>
    <property type="match status" value="1"/>
</dbReference>
<feature type="region of interest" description="Disordered" evidence="1">
    <location>
        <begin position="346"/>
        <end position="370"/>
    </location>
</feature>
<accession>A0ABP6ZVK6</accession>
<organism evidence="2 3">
    <name type="scientific">Kineosporia mesophila</name>
    <dbReference type="NCBI Taxonomy" id="566012"/>
    <lineage>
        <taxon>Bacteria</taxon>
        <taxon>Bacillati</taxon>
        <taxon>Actinomycetota</taxon>
        <taxon>Actinomycetes</taxon>
        <taxon>Kineosporiales</taxon>
        <taxon>Kineosporiaceae</taxon>
        <taxon>Kineosporia</taxon>
    </lineage>
</organism>
<comment type="caution">
    <text evidence="2">The sequence shown here is derived from an EMBL/GenBank/DDBJ whole genome shotgun (WGS) entry which is preliminary data.</text>
</comment>
<reference evidence="3" key="1">
    <citation type="journal article" date="2019" name="Int. J. Syst. Evol. Microbiol.">
        <title>The Global Catalogue of Microorganisms (GCM) 10K type strain sequencing project: providing services to taxonomists for standard genome sequencing and annotation.</title>
        <authorList>
            <consortium name="The Broad Institute Genomics Platform"/>
            <consortium name="The Broad Institute Genome Sequencing Center for Infectious Disease"/>
            <person name="Wu L."/>
            <person name="Ma J."/>
        </authorList>
    </citation>
    <scope>NUCLEOTIDE SEQUENCE [LARGE SCALE GENOMIC DNA]</scope>
    <source>
        <strain evidence="3">JCM 16902</strain>
    </source>
</reference>